<dbReference type="Proteomes" id="UP000000268">
    <property type="component" value="Chromosome"/>
</dbReference>
<dbReference type="EMBL" id="CP000828">
    <property type="protein sequence ID" value="ABW28138.1"/>
    <property type="molecule type" value="Genomic_DNA"/>
</dbReference>
<dbReference type="HOGENOM" id="CLU_3302976_0_0_3"/>
<reference evidence="1 2" key="1">
    <citation type="journal article" date="2008" name="Proc. Natl. Acad. Sci. U.S.A.">
        <title>Niche adaptation and genome expansion in the chlorophyll d-producing cyanobacterium Acaryochloris marina.</title>
        <authorList>
            <person name="Swingley W.D."/>
            <person name="Chen M."/>
            <person name="Cheung P.C."/>
            <person name="Conrad A.L."/>
            <person name="Dejesa L.C."/>
            <person name="Hao J."/>
            <person name="Honchak B.M."/>
            <person name="Karbach L.E."/>
            <person name="Kurdoglu A."/>
            <person name="Lahiri S."/>
            <person name="Mastrian S.D."/>
            <person name="Miyashita H."/>
            <person name="Page L."/>
            <person name="Ramakrishna P."/>
            <person name="Satoh S."/>
            <person name="Sattley W.M."/>
            <person name="Shimada Y."/>
            <person name="Taylor H.L."/>
            <person name="Tomo T."/>
            <person name="Tsuchiya T."/>
            <person name="Wang Z.T."/>
            <person name="Raymond J."/>
            <person name="Mimuro M."/>
            <person name="Blankenship R.E."/>
            <person name="Touchman J.W."/>
        </authorList>
    </citation>
    <scope>NUCLEOTIDE SEQUENCE [LARGE SCALE GENOMIC DNA]</scope>
    <source>
        <strain evidence="2">MBIC 11017</strain>
    </source>
</reference>
<dbReference type="AlphaFoldDB" id="B0CEN3"/>
<proteinExistence type="predicted"/>
<protein>
    <submittedName>
        <fullName evidence="1">Uncharacterized protein</fullName>
    </submittedName>
</protein>
<gene>
    <name evidence="1" type="ordered locus">AM1_3142</name>
</gene>
<organism evidence="1 2">
    <name type="scientific">Acaryochloris marina (strain MBIC 11017)</name>
    <dbReference type="NCBI Taxonomy" id="329726"/>
    <lineage>
        <taxon>Bacteria</taxon>
        <taxon>Bacillati</taxon>
        <taxon>Cyanobacteriota</taxon>
        <taxon>Cyanophyceae</taxon>
        <taxon>Acaryochloridales</taxon>
        <taxon>Acaryochloridaceae</taxon>
        <taxon>Acaryochloris</taxon>
    </lineage>
</organism>
<sequence>MSSRTQVGTNDLTQLSIVPESMTEWESEQQLTGAFLNGC</sequence>
<name>B0CEN3_ACAM1</name>
<dbReference type="STRING" id="329726.AM1_3142"/>
<accession>B0CEN3</accession>
<keyword evidence="2" id="KW-1185">Reference proteome</keyword>
<evidence type="ECO:0000313" key="1">
    <source>
        <dbReference type="EMBL" id="ABW28138.1"/>
    </source>
</evidence>
<dbReference type="KEGG" id="amr:AM1_3142"/>
<evidence type="ECO:0000313" key="2">
    <source>
        <dbReference type="Proteomes" id="UP000000268"/>
    </source>
</evidence>